<accession>A0ACC2IJ46</accession>
<gene>
    <name evidence="1" type="ORF">OPT61_g3134</name>
</gene>
<reference evidence="1" key="1">
    <citation type="submission" date="2022-11" db="EMBL/GenBank/DDBJ databases">
        <title>Genome Sequence of Boeremia exigua.</title>
        <authorList>
            <person name="Buettner E."/>
        </authorList>
    </citation>
    <scope>NUCLEOTIDE SEQUENCE</scope>
    <source>
        <strain evidence="1">CU02</strain>
    </source>
</reference>
<proteinExistence type="predicted"/>
<dbReference type="Proteomes" id="UP001153331">
    <property type="component" value="Unassembled WGS sequence"/>
</dbReference>
<evidence type="ECO:0000313" key="1">
    <source>
        <dbReference type="EMBL" id="KAJ8115151.1"/>
    </source>
</evidence>
<dbReference type="EMBL" id="JAPHNI010000155">
    <property type="protein sequence ID" value="KAJ8115151.1"/>
    <property type="molecule type" value="Genomic_DNA"/>
</dbReference>
<evidence type="ECO:0000313" key="2">
    <source>
        <dbReference type="Proteomes" id="UP001153331"/>
    </source>
</evidence>
<sequence length="201" mass="22140">MTRYHGTDAPGNQLRSPESGPLKIDYLRAYSEKAGGLNREPWQLPVTNQERGHAQANLSSVNRQYVACDLTIVFSAGAVMQLREVVPLFSRCDRRHKANNDKLSNPIAHDLIVVKLDRFLVLPTRDMMNAFATIFTTCAEHELLRAIAHGSSAGEIFDGSERRLAEPWRPSQPRNASSTPASEIVNGMPATQGPSSAMQGE</sequence>
<organism evidence="1 2">
    <name type="scientific">Boeremia exigua</name>
    <dbReference type="NCBI Taxonomy" id="749465"/>
    <lineage>
        <taxon>Eukaryota</taxon>
        <taxon>Fungi</taxon>
        <taxon>Dikarya</taxon>
        <taxon>Ascomycota</taxon>
        <taxon>Pezizomycotina</taxon>
        <taxon>Dothideomycetes</taxon>
        <taxon>Pleosporomycetidae</taxon>
        <taxon>Pleosporales</taxon>
        <taxon>Pleosporineae</taxon>
        <taxon>Didymellaceae</taxon>
        <taxon>Boeremia</taxon>
    </lineage>
</organism>
<keyword evidence="2" id="KW-1185">Reference proteome</keyword>
<protein>
    <submittedName>
        <fullName evidence="1">Uncharacterized protein</fullName>
    </submittedName>
</protein>
<comment type="caution">
    <text evidence="1">The sequence shown here is derived from an EMBL/GenBank/DDBJ whole genome shotgun (WGS) entry which is preliminary data.</text>
</comment>
<name>A0ACC2IJ46_9PLEO</name>